<evidence type="ECO:0000256" key="2">
    <source>
        <dbReference type="ARBA" id="ARBA00005222"/>
    </source>
</evidence>
<evidence type="ECO:0000256" key="7">
    <source>
        <dbReference type="ARBA" id="ARBA00022695"/>
    </source>
</evidence>
<reference evidence="12 13" key="2">
    <citation type="submission" date="2017-06" db="EMBL/GenBank/DDBJ databases">
        <authorList>
            <person name="Kim H.J."/>
            <person name="Triplett B.A."/>
        </authorList>
    </citation>
    <scope>NUCLEOTIDE SEQUENCE [LARGE SCALE GENOMIC DNA]</scope>
    <source>
        <strain evidence="12">Kingella_eburonensis</strain>
    </source>
</reference>
<dbReference type="InterPro" id="IPR002654">
    <property type="entry name" value="Glyco_trans_25"/>
</dbReference>
<dbReference type="GO" id="GO:0009103">
    <property type="term" value="P:lipopolysaccharide biosynthetic process"/>
    <property type="evidence" value="ECO:0007669"/>
    <property type="project" value="UniProtKB-KW"/>
</dbReference>
<evidence type="ECO:0000256" key="5">
    <source>
        <dbReference type="ARBA" id="ARBA00022676"/>
    </source>
</evidence>
<dbReference type="EMBL" id="FXUV02000098">
    <property type="protein sequence ID" value="SNB85185.1"/>
    <property type="molecule type" value="Genomic_DNA"/>
</dbReference>
<dbReference type="UniPathway" id="UPA00820"/>
<keyword evidence="6 12" id="KW-0808">Transferase</keyword>
<dbReference type="OrthoDB" id="119742at2"/>
<dbReference type="AlphaFoldDB" id="A0A238TGP0"/>
<dbReference type="Proteomes" id="UP000215450">
    <property type="component" value="Unassembled WGS sequence"/>
</dbReference>
<dbReference type="EC" id="2.7.7.7" evidence="4"/>
<dbReference type="GO" id="GO:0003887">
    <property type="term" value="F:DNA-directed DNA polymerase activity"/>
    <property type="evidence" value="ECO:0007669"/>
    <property type="project" value="UniProtKB-KW"/>
</dbReference>
<keyword evidence="7" id="KW-0548">Nucleotidyltransferase</keyword>
<dbReference type="Gene3D" id="1.10.132.60">
    <property type="entry name" value="DNA polymerase family B, C-terminal domain"/>
    <property type="match status" value="1"/>
</dbReference>
<evidence type="ECO:0000256" key="4">
    <source>
        <dbReference type="ARBA" id="ARBA00012417"/>
    </source>
</evidence>
<evidence type="ECO:0000313" key="13">
    <source>
        <dbReference type="Proteomes" id="UP000215450"/>
    </source>
</evidence>
<dbReference type="PANTHER" id="PTHR10730">
    <property type="entry name" value="PROCOLLAGEN-LYSINE,2-OXOGLUTARATE 5-DIOXYGENASE/GLYCOSYLTRANSFERASE 25 FAMILY MEMBER"/>
    <property type="match status" value="1"/>
</dbReference>
<dbReference type="PANTHER" id="PTHR10730:SF53">
    <property type="entry name" value="GLYCOSYLTRANSFERASE 25 FAMILY MEMBER"/>
    <property type="match status" value="1"/>
</dbReference>
<name>A0A238TGP0_9NEIS</name>
<evidence type="ECO:0000313" key="12">
    <source>
        <dbReference type="EMBL" id="SNB85185.1"/>
    </source>
</evidence>
<dbReference type="RefSeq" id="WP_038317145.1">
    <property type="nucleotide sequence ID" value="NZ_FXUV02000098.1"/>
</dbReference>
<feature type="domain" description="Glycosyl transferase family 25" evidence="10">
    <location>
        <begin position="1"/>
        <end position="197"/>
    </location>
</feature>
<sequence length="263" mass="30541">MISTYIISLASETQRRAHMKAQAERYQLNAAFFDAVDMRQATQTDIEHLSVLPKHKKPKKQRWLSKGELGCALSHHQIYQEMINKQLDYAFILEDDARFLQSPKDLLLPENLRKIAAQYDFDILILGYVKTLEHQLPYYHRRIPIKKRATLQLPEQTIQFGTPWEQYGCGAVAYVITKKGAEKLLNITQKPCVPADDWLYFEQHCGVKVLHARPTFVLEDLEQLVSTIRVEKANFLQPKLSSIIIRSIKGWCKHIAMNYLGFK</sequence>
<organism evidence="12 13">
    <name type="scientific">Kingella negevensis</name>
    <dbReference type="NCBI Taxonomy" id="1522312"/>
    <lineage>
        <taxon>Bacteria</taxon>
        <taxon>Pseudomonadati</taxon>
        <taxon>Pseudomonadota</taxon>
        <taxon>Betaproteobacteria</taxon>
        <taxon>Neisseriales</taxon>
        <taxon>Neisseriaceae</taxon>
        <taxon>Kingella</taxon>
    </lineage>
</organism>
<dbReference type="EMBL" id="FXUV01000002">
    <property type="protein sequence ID" value="SMQ11792.1"/>
    <property type="molecule type" value="Genomic_DNA"/>
</dbReference>
<keyword evidence="5" id="KW-0328">Glycosyltransferase</keyword>
<dbReference type="Pfam" id="PF01755">
    <property type="entry name" value="Glyco_transf_25"/>
    <property type="match status" value="1"/>
</dbReference>
<comment type="pathway">
    <text evidence="2">Glycan metabolism; lacto-N-neotetraose biosynthesis.</text>
</comment>
<evidence type="ECO:0000259" key="10">
    <source>
        <dbReference type="Pfam" id="PF01755"/>
    </source>
</evidence>
<evidence type="ECO:0000256" key="6">
    <source>
        <dbReference type="ARBA" id="ARBA00022679"/>
    </source>
</evidence>
<dbReference type="InterPro" id="IPR042087">
    <property type="entry name" value="DNA_pol_B_thumb"/>
</dbReference>
<evidence type="ECO:0000313" key="11">
    <source>
        <dbReference type="EMBL" id="SMQ11792.1"/>
    </source>
</evidence>
<dbReference type="UniPathway" id="UPA00501"/>
<evidence type="ECO:0000256" key="1">
    <source>
        <dbReference type="ARBA" id="ARBA00005068"/>
    </source>
</evidence>
<keyword evidence="13" id="KW-1185">Reference proteome</keyword>
<evidence type="ECO:0000256" key="3">
    <source>
        <dbReference type="ARBA" id="ARBA00006721"/>
    </source>
</evidence>
<proteinExistence type="inferred from homology"/>
<reference evidence="11" key="1">
    <citation type="submission" date="2017-05" db="EMBL/GenBank/DDBJ databases">
        <authorList>
            <person name="Song R."/>
            <person name="Chenine A.L."/>
            <person name="Ruprecht R.M."/>
        </authorList>
    </citation>
    <scope>NUCLEOTIDE SEQUENCE</scope>
    <source>
        <strain evidence="11">Kingella_eburonensis</strain>
    </source>
</reference>
<evidence type="ECO:0000256" key="8">
    <source>
        <dbReference type="ARBA" id="ARBA00022932"/>
    </source>
</evidence>
<dbReference type="CDD" id="cd06532">
    <property type="entry name" value="Glyco_transf_25"/>
    <property type="match status" value="1"/>
</dbReference>
<evidence type="ECO:0000256" key="9">
    <source>
        <dbReference type="ARBA" id="ARBA00022985"/>
    </source>
</evidence>
<accession>A0A238TGP0</accession>
<keyword evidence="8" id="KW-0239">DNA-directed DNA polymerase</keyword>
<comment type="pathway">
    <text evidence="1">Bacterial outer membrane biogenesis; lipooligosaccharide biosynthesis.</text>
</comment>
<gene>
    <name evidence="12" type="primary">lex1</name>
    <name evidence="12" type="ORF">KEBURONENSIS_00677</name>
    <name evidence="11" type="ORF">KEBURONENSIS_00799</name>
</gene>
<keyword evidence="9" id="KW-0448">Lipopolysaccharide biosynthesis</keyword>
<protein>
    <recommendedName>
        <fullName evidence="4">DNA-directed DNA polymerase</fullName>
        <ecNumber evidence="4">2.7.7.7</ecNumber>
    </recommendedName>
</protein>
<dbReference type="STRING" id="1522312.GCA_900177895_00593"/>
<dbReference type="InterPro" id="IPR050757">
    <property type="entry name" value="Collagen_mod_GT25"/>
</dbReference>
<comment type="similarity">
    <text evidence="3">Belongs to the glycosyltransferase 25 family.</text>
</comment>